<dbReference type="RefSeq" id="WP_020816799.1">
    <property type="nucleotide sequence ID" value="NZ_ATAY01000088.1"/>
</dbReference>
<comment type="caution">
    <text evidence="7">The sequence shown here is derived from an EMBL/GenBank/DDBJ whole genome shotgun (WGS) entry which is preliminary data.</text>
</comment>
<dbReference type="InterPro" id="IPR018484">
    <property type="entry name" value="FGGY_N"/>
</dbReference>
<dbReference type="SUPFAM" id="SSF53067">
    <property type="entry name" value="Actin-like ATPase domain"/>
    <property type="match status" value="2"/>
</dbReference>
<dbReference type="PIRSF" id="PIRSF000538">
    <property type="entry name" value="GlpK"/>
    <property type="match status" value="1"/>
</dbReference>
<dbReference type="EMBL" id="ATAY01000088">
    <property type="protein sequence ID" value="EPR09402.1"/>
    <property type="molecule type" value="Genomic_DNA"/>
</dbReference>
<dbReference type="Proteomes" id="UP000016860">
    <property type="component" value="Unassembled WGS sequence"/>
</dbReference>
<evidence type="ECO:0000313" key="7">
    <source>
        <dbReference type="EMBL" id="EPR09402.1"/>
    </source>
</evidence>
<dbReference type="InterPro" id="IPR043129">
    <property type="entry name" value="ATPase_NBD"/>
</dbReference>
<dbReference type="GO" id="GO:0016773">
    <property type="term" value="F:phosphotransferase activity, alcohol group as acceptor"/>
    <property type="evidence" value="ECO:0007669"/>
    <property type="project" value="InterPro"/>
</dbReference>
<organism evidence="7 8">
    <name type="scientific">Ruminiclostridium papyrosolvens C7</name>
    <dbReference type="NCBI Taxonomy" id="1330534"/>
    <lineage>
        <taxon>Bacteria</taxon>
        <taxon>Bacillati</taxon>
        <taxon>Bacillota</taxon>
        <taxon>Clostridia</taxon>
        <taxon>Eubacteriales</taxon>
        <taxon>Oscillospiraceae</taxon>
        <taxon>Ruminiclostridium</taxon>
    </lineage>
</organism>
<dbReference type="Pfam" id="PF02782">
    <property type="entry name" value="FGGY_C"/>
    <property type="match status" value="1"/>
</dbReference>
<dbReference type="Gene3D" id="3.30.420.40">
    <property type="match status" value="2"/>
</dbReference>
<evidence type="ECO:0000313" key="8">
    <source>
        <dbReference type="Proteomes" id="UP000016860"/>
    </source>
</evidence>
<dbReference type="PATRIC" id="fig|1330534.3.peg.3371"/>
<feature type="domain" description="Carbohydrate kinase FGGY N-terminal" evidence="5">
    <location>
        <begin position="5"/>
        <end position="248"/>
    </location>
</feature>
<comment type="similarity">
    <text evidence="1 4">Belongs to the FGGY kinase family.</text>
</comment>
<keyword evidence="3 4" id="KW-0418">Kinase</keyword>
<dbReference type="InterPro" id="IPR018483">
    <property type="entry name" value="Carb_kinase_FGGY_CS"/>
</dbReference>
<evidence type="ECO:0000256" key="3">
    <source>
        <dbReference type="ARBA" id="ARBA00022777"/>
    </source>
</evidence>
<name>U4QXX4_9FIRM</name>
<dbReference type="GO" id="GO:0005975">
    <property type="term" value="P:carbohydrate metabolic process"/>
    <property type="evidence" value="ECO:0007669"/>
    <property type="project" value="InterPro"/>
</dbReference>
<dbReference type="InterPro" id="IPR000577">
    <property type="entry name" value="Carb_kinase_FGGY"/>
</dbReference>
<reference evidence="7 8" key="1">
    <citation type="journal article" date="2013" name="Genome Announc.">
        <title>Draft Genome Sequence of the Cellulolytic Bacterium Clostridium papyrosolvens C7 (ATCC 700395).</title>
        <authorList>
            <person name="Zepeda V."/>
            <person name="Dassa B."/>
            <person name="Borovok I."/>
            <person name="Lamed R."/>
            <person name="Bayer E.A."/>
            <person name="Cate J.H."/>
        </authorList>
    </citation>
    <scope>NUCLEOTIDE SEQUENCE [LARGE SCALE GENOMIC DNA]</scope>
    <source>
        <strain evidence="7 8">C7</strain>
    </source>
</reference>
<keyword evidence="2 4" id="KW-0808">Transferase</keyword>
<sequence>MEKLLLGIDIGTSACKVAVFNLQGKVLSQSTKEYRVYFPHSGFVEQNPNEWWESVCTAIKETIVSSKINASQIAGIGIDGQSWSAIPIDKKGDVLSNTPIWMDTRADDICRETINRVGFNRIFKLSGNSFEPTYSTPKILWFKKNMPDVYNSTYKFLQSNSFIAFKLTGQISQDLSQGYGIHSFNMKEGKWDDSFCDELGFDRDKLPEIYQCHDVIGEVTGVAAAQTGLVKGTPVVAGGLDASCGTLGAGVIKVGQTQEQGGQAGGMSICLDSAIAHQKLILSFHVVPGLWLLQGGTVGGGGTIKWFKQELGAFEEIEAKAKGLNPFKVMDEEAEKIPVGSEGLIFLPYMAGERSPLWDKNAKGVFFGLGYNKTRAHIIRAIMEGCTFALQHNLKTAEEIGVGIDKLVAMGGAANSRLWTQMKADITGKTINVPTSDTATTLGAAILAGVGTGLYKSFDQAVEDTIVITRTHEPDLQAHARYKNNYEIYLELYEKLKDTMQKV</sequence>
<evidence type="ECO:0000256" key="1">
    <source>
        <dbReference type="ARBA" id="ARBA00009156"/>
    </source>
</evidence>
<dbReference type="PANTHER" id="PTHR43095">
    <property type="entry name" value="SUGAR KINASE"/>
    <property type="match status" value="1"/>
</dbReference>
<dbReference type="Pfam" id="PF00370">
    <property type="entry name" value="FGGY_N"/>
    <property type="match status" value="1"/>
</dbReference>
<dbReference type="PANTHER" id="PTHR43095:SF5">
    <property type="entry name" value="XYLULOSE KINASE"/>
    <property type="match status" value="1"/>
</dbReference>
<dbReference type="InterPro" id="IPR018485">
    <property type="entry name" value="FGGY_C"/>
</dbReference>
<evidence type="ECO:0000256" key="4">
    <source>
        <dbReference type="RuleBase" id="RU003733"/>
    </source>
</evidence>
<dbReference type="AlphaFoldDB" id="U4QXX4"/>
<dbReference type="GO" id="GO:0016301">
    <property type="term" value="F:kinase activity"/>
    <property type="evidence" value="ECO:0007669"/>
    <property type="project" value="UniProtKB-KW"/>
</dbReference>
<gene>
    <name evidence="7" type="ORF">L323_16995</name>
</gene>
<accession>U4QXX4</accession>
<evidence type="ECO:0000256" key="2">
    <source>
        <dbReference type="ARBA" id="ARBA00022679"/>
    </source>
</evidence>
<dbReference type="OrthoDB" id="9805576at2"/>
<dbReference type="PROSITE" id="PS00445">
    <property type="entry name" value="FGGY_KINASES_2"/>
    <property type="match status" value="1"/>
</dbReference>
<dbReference type="CDD" id="cd07804">
    <property type="entry name" value="ASKHA_NBD_FGGY_RrXK-like"/>
    <property type="match status" value="1"/>
</dbReference>
<dbReference type="InterPro" id="IPR050406">
    <property type="entry name" value="FGGY_Carb_Kinase"/>
</dbReference>
<evidence type="ECO:0000259" key="6">
    <source>
        <dbReference type="Pfam" id="PF02782"/>
    </source>
</evidence>
<protein>
    <submittedName>
        <fullName evidence="7">Carbohydrate kinase</fullName>
    </submittedName>
</protein>
<proteinExistence type="inferred from homology"/>
<feature type="domain" description="Carbohydrate kinase FGGY C-terminal" evidence="6">
    <location>
        <begin position="286"/>
        <end position="450"/>
    </location>
</feature>
<evidence type="ECO:0000259" key="5">
    <source>
        <dbReference type="Pfam" id="PF00370"/>
    </source>
</evidence>
<dbReference type="STRING" id="1330534.L323_16995"/>